<evidence type="ECO:0000256" key="5">
    <source>
        <dbReference type="ARBA" id="ARBA00023043"/>
    </source>
</evidence>
<dbReference type="InterPro" id="IPR038753">
    <property type="entry name" value="NFKBIL1"/>
</dbReference>
<organism evidence="10 11">
    <name type="scientific">Calicophoron daubneyi</name>
    <name type="common">Rumen fluke</name>
    <name type="synonym">Paramphistomum daubneyi</name>
    <dbReference type="NCBI Taxonomy" id="300641"/>
    <lineage>
        <taxon>Eukaryota</taxon>
        <taxon>Metazoa</taxon>
        <taxon>Spiralia</taxon>
        <taxon>Lophotrochozoa</taxon>
        <taxon>Platyhelminthes</taxon>
        <taxon>Trematoda</taxon>
        <taxon>Digenea</taxon>
        <taxon>Plagiorchiida</taxon>
        <taxon>Pronocephalata</taxon>
        <taxon>Paramphistomoidea</taxon>
        <taxon>Paramphistomidae</taxon>
        <taxon>Calicophoron</taxon>
    </lineage>
</organism>
<dbReference type="Gene3D" id="1.25.40.20">
    <property type="entry name" value="Ankyrin repeat-containing domain"/>
    <property type="match status" value="1"/>
</dbReference>
<evidence type="ECO:0000256" key="1">
    <source>
        <dbReference type="ARBA" id="ARBA00004123"/>
    </source>
</evidence>
<dbReference type="EMBL" id="CAXLJL010000157">
    <property type="protein sequence ID" value="CAL5133855.1"/>
    <property type="molecule type" value="Genomic_DNA"/>
</dbReference>
<dbReference type="Proteomes" id="UP001497525">
    <property type="component" value="Unassembled WGS sequence"/>
</dbReference>
<feature type="region of interest" description="Disordered" evidence="9">
    <location>
        <begin position="206"/>
        <end position="228"/>
    </location>
</feature>
<dbReference type="InterPro" id="IPR036770">
    <property type="entry name" value="Ankyrin_rpt-contain_sf"/>
</dbReference>
<comment type="subcellular location">
    <subcellularLocation>
        <location evidence="1">Nucleus</location>
    </subcellularLocation>
</comment>
<keyword evidence="5" id="KW-0040">ANK repeat</keyword>
<feature type="compositionally biased region" description="Basic and acidic residues" evidence="9">
    <location>
        <begin position="268"/>
        <end position="283"/>
    </location>
</feature>
<comment type="caution">
    <text evidence="10">The sequence shown here is derived from an EMBL/GenBank/DDBJ whole genome shotgun (WGS) entry which is preliminary data.</text>
</comment>
<dbReference type="GO" id="GO:0043124">
    <property type="term" value="P:negative regulation of canonical NF-kappaB signal transduction"/>
    <property type="evidence" value="ECO:0007669"/>
    <property type="project" value="InterPro"/>
</dbReference>
<dbReference type="SUPFAM" id="SSF140860">
    <property type="entry name" value="Pseudo ankyrin repeat-like"/>
    <property type="match status" value="1"/>
</dbReference>
<dbReference type="AlphaFoldDB" id="A0AAV2TAR0"/>
<dbReference type="PANTHER" id="PTHR15263:SF1">
    <property type="entry name" value="NF-KAPPA-B INHIBITOR-LIKE PROTEIN 1"/>
    <property type="match status" value="1"/>
</dbReference>
<keyword evidence="6" id="KW-0539">Nucleus</keyword>
<evidence type="ECO:0000256" key="9">
    <source>
        <dbReference type="SAM" id="MobiDB-lite"/>
    </source>
</evidence>
<keyword evidence="3" id="KW-0597">Phosphoprotein</keyword>
<accession>A0AAV2TAR0</accession>
<evidence type="ECO:0000256" key="4">
    <source>
        <dbReference type="ARBA" id="ARBA00022737"/>
    </source>
</evidence>
<sequence>MSNASSRDGKCEVNLKSWWNDRKSREMALKFARSGDLSNLRLLIDLGNYEEAEFTSRVSNTKVLSRNLVSVVDDRQRNLLHLAAKSGRRKMIAYLVGLGFPTDKLDKSGNSATLLLLRRMKKRVDRAKRRGGHNRDEKPSRSINYIRCCQLLQLLLTNSPHLLTTANKRGLKPTDILQHLWVRASDTEKTLGDEILMTSLTNTEDLRQAGSSSAREDPSEEFFAGVSDGHWGGDSMDSDDAYAWEDYFCDFSTEEYRSHLDTISEEYEHRRQARYEPPRKAPKADSLPSSSQRNSQEFHARHAAALRRKLGEQPNTNISVTFEAYRMKWKEFLEASSPITEVNDVPWPPFCGRFASSDRHHTAELRIETVLKFVHYSASDLRQLQIDWHPDRFFAKLSTRIFDSIKETLLTRVNAISQLLNTSTDTLRRKNVQ</sequence>
<protein>
    <recommendedName>
        <fullName evidence="2">NF-kappa-B inhibitor-like protein 1</fullName>
    </recommendedName>
    <alternativeName>
        <fullName evidence="7">Inhibitor of kappa B-like protein</fullName>
    </alternativeName>
    <alternativeName>
        <fullName evidence="8">Nuclear factor of kappa light polypeptide gene enhancer in B-cells inhibitor-like 1</fullName>
    </alternativeName>
</protein>
<dbReference type="PANTHER" id="PTHR15263">
    <property type="entry name" value="I-KAPPA-B-LIKE PROTEIN IKBL"/>
    <property type="match status" value="1"/>
</dbReference>
<evidence type="ECO:0000256" key="6">
    <source>
        <dbReference type="ARBA" id="ARBA00023242"/>
    </source>
</evidence>
<keyword evidence="4" id="KW-0677">Repeat</keyword>
<evidence type="ECO:0000256" key="2">
    <source>
        <dbReference type="ARBA" id="ARBA00014259"/>
    </source>
</evidence>
<proteinExistence type="predicted"/>
<dbReference type="GO" id="GO:0005634">
    <property type="term" value="C:nucleus"/>
    <property type="evidence" value="ECO:0007669"/>
    <property type="project" value="UniProtKB-SubCell"/>
</dbReference>
<evidence type="ECO:0000256" key="8">
    <source>
        <dbReference type="ARBA" id="ARBA00030802"/>
    </source>
</evidence>
<feature type="region of interest" description="Disordered" evidence="9">
    <location>
        <begin position="268"/>
        <end position="298"/>
    </location>
</feature>
<evidence type="ECO:0000313" key="10">
    <source>
        <dbReference type="EMBL" id="CAL5133855.1"/>
    </source>
</evidence>
<name>A0AAV2TAR0_CALDB</name>
<gene>
    <name evidence="10" type="ORF">CDAUBV1_LOCUS7083</name>
</gene>
<feature type="compositionally biased region" description="Polar residues" evidence="9">
    <location>
        <begin position="287"/>
        <end position="297"/>
    </location>
</feature>
<evidence type="ECO:0000256" key="3">
    <source>
        <dbReference type="ARBA" id="ARBA00022553"/>
    </source>
</evidence>
<reference evidence="10" key="1">
    <citation type="submission" date="2024-06" db="EMBL/GenBank/DDBJ databases">
        <authorList>
            <person name="Liu X."/>
            <person name="Lenzi L."/>
            <person name="Haldenby T S."/>
            <person name="Uol C."/>
        </authorList>
    </citation>
    <scope>NUCLEOTIDE SEQUENCE</scope>
</reference>
<evidence type="ECO:0000313" key="11">
    <source>
        <dbReference type="Proteomes" id="UP001497525"/>
    </source>
</evidence>
<evidence type="ECO:0000256" key="7">
    <source>
        <dbReference type="ARBA" id="ARBA00030621"/>
    </source>
</evidence>